<sequence>MGLGEYDFTQDIEESRVCCSISAKYWHLKALSYLIASLGWICSKPLNLKNHHLFNFNSPKRMVYTIYHLRTEFIEFMGVFYGYEFERNSRKV</sequence>
<gene>
    <name evidence="1" type="ORF">Lnau_1311</name>
</gene>
<dbReference type="Proteomes" id="UP000054725">
    <property type="component" value="Unassembled WGS sequence"/>
</dbReference>
<dbReference type="STRING" id="45070.Lnau_1311"/>
<organism evidence="1 2">
    <name type="scientific">Legionella nautarum</name>
    <dbReference type="NCBI Taxonomy" id="45070"/>
    <lineage>
        <taxon>Bacteria</taxon>
        <taxon>Pseudomonadati</taxon>
        <taxon>Pseudomonadota</taxon>
        <taxon>Gammaproteobacteria</taxon>
        <taxon>Legionellales</taxon>
        <taxon>Legionellaceae</taxon>
        <taxon>Legionella</taxon>
    </lineage>
</organism>
<evidence type="ECO:0000313" key="2">
    <source>
        <dbReference type="Proteomes" id="UP000054725"/>
    </source>
</evidence>
<protein>
    <submittedName>
        <fullName evidence="1">Uncharacterized protein</fullName>
    </submittedName>
</protein>
<accession>A0A0W0WVI6</accession>
<dbReference type="EMBL" id="LNYO01000013">
    <property type="protein sequence ID" value="KTD36327.1"/>
    <property type="molecule type" value="Genomic_DNA"/>
</dbReference>
<dbReference type="AlphaFoldDB" id="A0A0W0WVI6"/>
<evidence type="ECO:0000313" key="1">
    <source>
        <dbReference type="EMBL" id="KTD36327.1"/>
    </source>
</evidence>
<reference evidence="1 2" key="1">
    <citation type="submission" date="2015-11" db="EMBL/GenBank/DDBJ databases">
        <title>Genomic analysis of 38 Legionella species identifies large and diverse effector repertoires.</title>
        <authorList>
            <person name="Burstein D."/>
            <person name="Amaro F."/>
            <person name="Zusman T."/>
            <person name="Lifshitz Z."/>
            <person name="Cohen O."/>
            <person name="Gilbert J.A."/>
            <person name="Pupko T."/>
            <person name="Shuman H.A."/>
            <person name="Segal G."/>
        </authorList>
    </citation>
    <scope>NUCLEOTIDE SEQUENCE [LARGE SCALE GENOMIC DNA]</scope>
    <source>
        <strain evidence="1 2">ATCC 49506</strain>
    </source>
</reference>
<keyword evidence="2" id="KW-1185">Reference proteome</keyword>
<proteinExistence type="predicted"/>
<comment type="caution">
    <text evidence="1">The sequence shown here is derived from an EMBL/GenBank/DDBJ whole genome shotgun (WGS) entry which is preliminary data.</text>
</comment>
<name>A0A0W0WVI6_9GAMM</name>